<protein>
    <submittedName>
        <fullName evidence="2">Uncharacterized protein</fullName>
    </submittedName>
</protein>
<keyword evidence="3" id="KW-1185">Reference proteome</keyword>
<organism evidence="2 3">
    <name type="scientific">Flavobacterium laiguense</name>
    <dbReference type="NCBI Taxonomy" id="2169409"/>
    <lineage>
        <taxon>Bacteria</taxon>
        <taxon>Pseudomonadati</taxon>
        <taxon>Bacteroidota</taxon>
        <taxon>Flavobacteriia</taxon>
        <taxon>Flavobacteriales</taxon>
        <taxon>Flavobacteriaceae</taxon>
        <taxon>Flavobacterium</taxon>
    </lineage>
</organism>
<sequence length="330" mass="35661">MNRNLKSIAFLFLGTIAMVSCTNDNITDDNEIPNIPATATELKEVRTEALTKLKQTFTITEASGSVTLTSEKGVKLMINRDYLRKNGIAVTGPINIEYVELFDKGHMLVANKPTMGLTTDGKKNLLISGGEFYIKATQDGVALESVATMTLLVPASLTDGIKTGMTLWLGNLEDPENLVWKNIADAAGTNGGKGGVQGEGNNYYVSFGTFGWTNVDKFYSDPRPKTTILVDAPEGYDNKNSAIYLSYDGEGKNALAKLDTYTTAGLFSEHYGQIPIGLACHIIFATEDNGQWRWAIKAVTVAANDVYTFTLAETTVGTEAQLIAAINAIQ</sequence>
<evidence type="ECO:0000313" key="2">
    <source>
        <dbReference type="EMBL" id="PWA08062.1"/>
    </source>
</evidence>
<dbReference type="Proteomes" id="UP000245618">
    <property type="component" value="Unassembled WGS sequence"/>
</dbReference>
<accession>A0A2U1JSH2</accession>
<comment type="caution">
    <text evidence="2">The sequence shown here is derived from an EMBL/GenBank/DDBJ whole genome shotgun (WGS) entry which is preliminary data.</text>
</comment>
<keyword evidence="1" id="KW-0732">Signal</keyword>
<dbReference type="OrthoDB" id="1488726at2"/>
<evidence type="ECO:0000256" key="1">
    <source>
        <dbReference type="SAM" id="SignalP"/>
    </source>
</evidence>
<proteinExistence type="predicted"/>
<feature type="chain" id="PRO_5015552277" evidence="1">
    <location>
        <begin position="23"/>
        <end position="330"/>
    </location>
</feature>
<dbReference type="EMBL" id="QCZH01000016">
    <property type="protein sequence ID" value="PWA08062.1"/>
    <property type="molecule type" value="Genomic_DNA"/>
</dbReference>
<feature type="signal peptide" evidence="1">
    <location>
        <begin position="1"/>
        <end position="22"/>
    </location>
</feature>
<name>A0A2U1JSH2_9FLAO</name>
<dbReference type="PROSITE" id="PS51257">
    <property type="entry name" value="PROKAR_LIPOPROTEIN"/>
    <property type="match status" value="1"/>
</dbReference>
<dbReference type="AlphaFoldDB" id="A0A2U1JSH2"/>
<dbReference type="RefSeq" id="WP_116763963.1">
    <property type="nucleotide sequence ID" value="NZ_QCZH01000016.1"/>
</dbReference>
<reference evidence="2 3" key="1">
    <citation type="submission" date="2018-04" db="EMBL/GenBank/DDBJ databases">
        <title>Flavobacterium sp. nov., isolated from glacier ice.</title>
        <authorList>
            <person name="Liu Q."/>
            <person name="Xin Y.-H."/>
        </authorList>
    </citation>
    <scope>NUCLEOTIDE SEQUENCE [LARGE SCALE GENOMIC DNA]</scope>
    <source>
        <strain evidence="2 3">LB2P30</strain>
    </source>
</reference>
<evidence type="ECO:0000313" key="3">
    <source>
        <dbReference type="Proteomes" id="UP000245618"/>
    </source>
</evidence>
<gene>
    <name evidence="2" type="ORF">DB891_12755</name>
</gene>